<proteinExistence type="predicted"/>
<sequence>MARDKGKKLCNEGESSSFRCLVARRDFPPGCGPHGQDAATCQYTPAEETEPSEDSSSLSPTKTRSRSMSQSRSRSDSRVSLGIRSMVGRASLSYHAAARGPYPRSGPTPLETSEERVARIYREYVQLALQLQESQERVNGLLEALRIIYSLIRGMVKAAKPATFQSAVELAGTLTDEMVRCGMLREASSTEFKRKWEEKKFEKKFVSGNNKKKYKEVLC</sequence>
<dbReference type="EMBL" id="CM042028">
    <property type="protein sequence ID" value="KAI3797748.1"/>
    <property type="molecule type" value="Genomic_DNA"/>
</dbReference>
<comment type="caution">
    <text evidence="1">The sequence shown here is derived from an EMBL/GenBank/DDBJ whole genome shotgun (WGS) entry which is preliminary data.</text>
</comment>
<organism evidence="1 2">
    <name type="scientific">Smallanthus sonchifolius</name>
    <dbReference type="NCBI Taxonomy" id="185202"/>
    <lineage>
        <taxon>Eukaryota</taxon>
        <taxon>Viridiplantae</taxon>
        <taxon>Streptophyta</taxon>
        <taxon>Embryophyta</taxon>
        <taxon>Tracheophyta</taxon>
        <taxon>Spermatophyta</taxon>
        <taxon>Magnoliopsida</taxon>
        <taxon>eudicotyledons</taxon>
        <taxon>Gunneridae</taxon>
        <taxon>Pentapetalae</taxon>
        <taxon>asterids</taxon>
        <taxon>campanulids</taxon>
        <taxon>Asterales</taxon>
        <taxon>Asteraceae</taxon>
        <taxon>Asteroideae</taxon>
        <taxon>Heliantheae alliance</taxon>
        <taxon>Millerieae</taxon>
        <taxon>Smallanthus</taxon>
    </lineage>
</organism>
<dbReference type="Proteomes" id="UP001056120">
    <property type="component" value="Linkage Group LG11"/>
</dbReference>
<name>A0ACB9HR23_9ASTR</name>
<protein>
    <submittedName>
        <fullName evidence="1">Uncharacterized protein</fullName>
    </submittedName>
</protein>
<evidence type="ECO:0000313" key="1">
    <source>
        <dbReference type="EMBL" id="KAI3797748.1"/>
    </source>
</evidence>
<gene>
    <name evidence="1" type="ORF">L1987_33011</name>
</gene>
<evidence type="ECO:0000313" key="2">
    <source>
        <dbReference type="Proteomes" id="UP001056120"/>
    </source>
</evidence>
<keyword evidence="2" id="KW-1185">Reference proteome</keyword>
<reference evidence="1 2" key="2">
    <citation type="journal article" date="2022" name="Mol. Ecol. Resour.">
        <title>The genomes of chicory, endive, great burdock and yacon provide insights into Asteraceae paleo-polyploidization history and plant inulin production.</title>
        <authorList>
            <person name="Fan W."/>
            <person name="Wang S."/>
            <person name="Wang H."/>
            <person name="Wang A."/>
            <person name="Jiang F."/>
            <person name="Liu H."/>
            <person name="Zhao H."/>
            <person name="Xu D."/>
            <person name="Zhang Y."/>
        </authorList>
    </citation>
    <scope>NUCLEOTIDE SEQUENCE [LARGE SCALE GENOMIC DNA]</scope>
    <source>
        <strain evidence="2">cv. Yunnan</strain>
        <tissue evidence="1">Leaves</tissue>
    </source>
</reference>
<reference evidence="2" key="1">
    <citation type="journal article" date="2022" name="Mol. Ecol. Resour.">
        <title>The genomes of chicory, endive, great burdock and yacon provide insights into Asteraceae palaeo-polyploidization history and plant inulin production.</title>
        <authorList>
            <person name="Fan W."/>
            <person name="Wang S."/>
            <person name="Wang H."/>
            <person name="Wang A."/>
            <person name="Jiang F."/>
            <person name="Liu H."/>
            <person name="Zhao H."/>
            <person name="Xu D."/>
            <person name="Zhang Y."/>
        </authorList>
    </citation>
    <scope>NUCLEOTIDE SEQUENCE [LARGE SCALE GENOMIC DNA]</scope>
    <source>
        <strain evidence="2">cv. Yunnan</strain>
    </source>
</reference>
<accession>A0ACB9HR23</accession>